<keyword evidence="2 6" id="KW-0963">Cytoplasm</keyword>
<evidence type="ECO:0000313" key="10">
    <source>
        <dbReference type="Proteomes" id="UP000244906"/>
    </source>
</evidence>
<gene>
    <name evidence="6" type="primary">deoB</name>
    <name evidence="9" type="ORF">DC094_20810</name>
</gene>
<dbReference type="FunFam" id="3.30.70.1250:FF:000001">
    <property type="entry name" value="Phosphopentomutase"/>
    <property type="match status" value="1"/>
</dbReference>
<protein>
    <recommendedName>
        <fullName evidence="6 7">Phosphopentomutase</fullName>
        <ecNumber evidence="6 7">5.4.2.7</ecNumber>
    </recommendedName>
    <alternativeName>
        <fullName evidence="6">Phosphodeoxyribomutase</fullName>
    </alternativeName>
</protein>
<evidence type="ECO:0000259" key="8">
    <source>
        <dbReference type="Pfam" id="PF01676"/>
    </source>
</evidence>
<keyword evidence="10" id="KW-1185">Reference proteome</keyword>
<dbReference type="HAMAP" id="MF_00740">
    <property type="entry name" value="Phosphopentomut"/>
    <property type="match status" value="1"/>
</dbReference>
<reference evidence="9 10" key="1">
    <citation type="submission" date="2018-04" db="EMBL/GenBank/DDBJ databases">
        <title>Thalassorhabdus spongiae gen. nov., sp. nov., isolated from a marine sponge in South-West Iceland.</title>
        <authorList>
            <person name="Knobloch S."/>
            <person name="Daussin A."/>
            <person name="Johannsson R."/>
            <person name="Marteinsson V.T."/>
        </authorList>
    </citation>
    <scope>NUCLEOTIDE SEQUENCE [LARGE SCALE GENOMIC DNA]</scope>
    <source>
        <strain evidence="9 10">Hp12</strain>
    </source>
</reference>
<accession>A0A2V1GRU9</accession>
<dbReference type="Pfam" id="PF01676">
    <property type="entry name" value="Metalloenzyme"/>
    <property type="match status" value="1"/>
</dbReference>
<dbReference type="GO" id="GO:0030145">
    <property type="term" value="F:manganese ion binding"/>
    <property type="evidence" value="ECO:0007669"/>
    <property type="project" value="UniProtKB-UniRule"/>
</dbReference>
<dbReference type="OrthoDB" id="9769930at2"/>
<dbReference type="Gene3D" id="3.40.720.10">
    <property type="entry name" value="Alkaline Phosphatase, subunit A"/>
    <property type="match status" value="1"/>
</dbReference>
<dbReference type="PIRSF" id="PIRSF001491">
    <property type="entry name" value="Ppentomutase"/>
    <property type="match status" value="1"/>
</dbReference>
<dbReference type="InterPro" id="IPR006124">
    <property type="entry name" value="Metalloenzyme"/>
</dbReference>
<dbReference type="GO" id="GO:0006018">
    <property type="term" value="P:2-deoxyribose 1-phosphate catabolic process"/>
    <property type="evidence" value="ECO:0007669"/>
    <property type="project" value="UniProtKB-UniRule"/>
</dbReference>
<feature type="domain" description="Metalloenzyme" evidence="8">
    <location>
        <begin position="2"/>
        <end position="393"/>
    </location>
</feature>
<evidence type="ECO:0000313" key="9">
    <source>
        <dbReference type="EMBL" id="PVZ63527.1"/>
    </source>
</evidence>
<evidence type="ECO:0000256" key="5">
    <source>
        <dbReference type="ARBA" id="ARBA00023235"/>
    </source>
</evidence>
<evidence type="ECO:0000256" key="7">
    <source>
        <dbReference type="NCBIfam" id="TIGR01696"/>
    </source>
</evidence>
<dbReference type="InterPro" id="IPR024052">
    <property type="entry name" value="Phosphopentomutase_DeoB_cap_sf"/>
</dbReference>
<proteinExistence type="inferred from homology"/>
<dbReference type="GO" id="GO:0008973">
    <property type="term" value="F:phosphopentomutase activity"/>
    <property type="evidence" value="ECO:0007669"/>
    <property type="project" value="UniProtKB-UniRule"/>
</dbReference>
<comment type="catalytic activity">
    <reaction evidence="6">
        <text>alpha-D-ribose 1-phosphate = D-ribose 5-phosphate</text>
        <dbReference type="Rhea" id="RHEA:18793"/>
        <dbReference type="ChEBI" id="CHEBI:57720"/>
        <dbReference type="ChEBI" id="CHEBI:78346"/>
        <dbReference type="EC" id="5.4.2.7"/>
    </reaction>
</comment>
<dbReference type="RefSeq" id="WP_116689045.1">
    <property type="nucleotide sequence ID" value="NZ_CAWNYD010000015.1"/>
</dbReference>
<dbReference type="SUPFAM" id="SSF53649">
    <property type="entry name" value="Alkaline phosphatase-like"/>
    <property type="match status" value="1"/>
</dbReference>
<dbReference type="PANTHER" id="PTHR21110">
    <property type="entry name" value="PHOSPHOPENTOMUTASE"/>
    <property type="match status" value="1"/>
</dbReference>
<dbReference type="NCBIfam" id="TIGR01696">
    <property type="entry name" value="deoB"/>
    <property type="match status" value="1"/>
</dbReference>
<dbReference type="InterPro" id="IPR017850">
    <property type="entry name" value="Alkaline_phosphatase_core_sf"/>
</dbReference>
<dbReference type="GO" id="GO:0009117">
    <property type="term" value="P:nucleotide metabolic process"/>
    <property type="evidence" value="ECO:0007669"/>
    <property type="project" value="UniProtKB-UniRule"/>
</dbReference>
<evidence type="ECO:0000256" key="6">
    <source>
        <dbReference type="HAMAP-Rule" id="MF_00740"/>
    </source>
</evidence>
<dbReference type="EC" id="5.4.2.7" evidence="6 7"/>
<feature type="binding site" evidence="6">
    <location>
        <position position="10"/>
    </location>
    <ligand>
        <name>Mn(2+)</name>
        <dbReference type="ChEBI" id="CHEBI:29035"/>
        <label>1</label>
    </ligand>
</feature>
<keyword evidence="3 6" id="KW-0479">Metal-binding</keyword>
<dbReference type="SUPFAM" id="SSF143856">
    <property type="entry name" value="DeoB insert domain-like"/>
    <property type="match status" value="1"/>
</dbReference>
<keyword evidence="5 6" id="KW-0413">Isomerase</keyword>
<dbReference type="EMBL" id="QDDL01000015">
    <property type="protein sequence ID" value="PVZ63527.1"/>
    <property type="molecule type" value="Genomic_DNA"/>
</dbReference>
<dbReference type="GO" id="GO:0043094">
    <property type="term" value="P:metabolic compound salvage"/>
    <property type="evidence" value="ECO:0007669"/>
    <property type="project" value="UniProtKB-UniRule"/>
</dbReference>
<evidence type="ECO:0000256" key="3">
    <source>
        <dbReference type="ARBA" id="ARBA00022723"/>
    </source>
</evidence>
<feature type="binding site" evidence="6">
    <location>
        <position position="305"/>
    </location>
    <ligand>
        <name>Mn(2+)</name>
        <dbReference type="ChEBI" id="CHEBI:29035"/>
        <label>2</label>
    </ligand>
</feature>
<feature type="binding site" evidence="6">
    <location>
        <position position="353"/>
    </location>
    <ligand>
        <name>Mn(2+)</name>
        <dbReference type="ChEBI" id="CHEBI:29035"/>
        <label>2</label>
    </ligand>
</feature>
<dbReference type="GO" id="GO:0000287">
    <property type="term" value="F:magnesium ion binding"/>
    <property type="evidence" value="ECO:0007669"/>
    <property type="project" value="UniProtKB-UniRule"/>
</dbReference>
<dbReference type="Proteomes" id="UP000244906">
    <property type="component" value="Unassembled WGS sequence"/>
</dbReference>
<dbReference type="Gene3D" id="3.30.70.1250">
    <property type="entry name" value="Phosphopentomutase"/>
    <property type="match status" value="1"/>
</dbReference>
<dbReference type="AlphaFoldDB" id="A0A2V1GRU9"/>
<feature type="binding site" evidence="6">
    <location>
        <position position="342"/>
    </location>
    <ligand>
        <name>Mn(2+)</name>
        <dbReference type="ChEBI" id="CHEBI:29035"/>
        <label>1</label>
    </ligand>
</feature>
<comment type="similarity">
    <text evidence="1 6">Belongs to the phosphopentomutase family.</text>
</comment>
<comment type="catalytic activity">
    <reaction evidence="6">
        <text>2-deoxy-alpha-D-ribose 1-phosphate = 2-deoxy-D-ribose 5-phosphate</text>
        <dbReference type="Rhea" id="RHEA:27658"/>
        <dbReference type="ChEBI" id="CHEBI:57259"/>
        <dbReference type="ChEBI" id="CHEBI:62877"/>
        <dbReference type="EC" id="5.4.2.7"/>
    </reaction>
</comment>
<dbReference type="NCBIfam" id="NF003766">
    <property type="entry name" value="PRK05362.1"/>
    <property type="match status" value="1"/>
</dbReference>
<organism evidence="9 10">
    <name type="scientific">Pelagibaculum spongiae</name>
    <dbReference type="NCBI Taxonomy" id="2080658"/>
    <lineage>
        <taxon>Bacteria</taxon>
        <taxon>Pseudomonadati</taxon>
        <taxon>Pseudomonadota</taxon>
        <taxon>Gammaproteobacteria</taxon>
        <taxon>Oceanospirillales</taxon>
        <taxon>Pelagibaculum</taxon>
    </lineage>
</organism>
<name>A0A2V1GRU9_9GAMM</name>
<dbReference type="UniPathway" id="UPA00087">
    <property type="reaction ID" value="UER00173"/>
</dbReference>
<dbReference type="InterPro" id="IPR010045">
    <property type="entry name" value="DeoB"/>
</dbReference>
<comment type="pathway">
    <text evidence="6">Carbohydrate degradation; 2-deoxy-D-ribose 1-phosphate degradation; D-glyceraldehyde 3-phosphate and acetaldehyde from 2-deoxy-alpha-D-ribose 1-phosphate: step 1/2.</text>
</comment>
<evidence type="ECO:0000256" key="1">
    <source>
        <dbReference type="ARBA" id="ARBA00010373"/>
    </source>
</evidence>
<dbReference type="CDD" id="cd16009">
    <property type="entry name" value="PPM"/>
    <property type="match status" value="1"/>
</dbReference>
<evidence type="ECO:0000256" key="4">
    <source>
        <dbReference type="ARBA" id="ARBA00023211"/>
    </source>
</evidence>
<comment type="cofactor">
    <cofactor evidence="6">
        <name>Mn(2+)</name>
        <dbReference type="ChEBI" id="CHEBI:29035"/>
    </cofactor>
    <text evidence="6">Binds 2 manganese ions.</text>
</comment>
<evidence type="ECO:0000256" key="2">
    <source>
        <dbReference type="ARBA" id="ARBA00022490"/>
    </source>
</evidence>
<dbReference type="GO" id="GO:0005829">
    <property type="term" value="C:cytosol"/>
    <property type="evidence" value="ECO:0007669"/>
    <property type="project" value="TreeGrafter"/>
</dbReference>
<feature type="binding site" evidence="6">
    <location>
        <position position="341"/>
    </location>
    <ligand>
        <name>Mn(2+)</name>
        <dbReference type="ChEBI" id="CHEBI:29035"/>
        <label>1</label>
    </ligand>
</feature>
<keyword evidence="4 6" id="KW-0464">Manganese</keyword>
<dbReference type="PANTHER" id="PTHR21110:SF0">
    <property type="entry name" value="PHOSPHOPENTOMUTASE"/>
    <property type="match status" value="1"/>
</dbReference>
<comment type="caution">
    <text evidence="9">The sequence shown here is derived from an EMBL/GenBank/DDBJ whole genome shotgun (WGS) entry which is preliminary data.</text>
</comment>
<dbReference type="GO" id="GO:0006015">
    <property type="term" value="P:5-phosphoribose 1-diphosphate biosynthetic process"/>
    <property type="evidence" value="ECO:0007669"/>
    <property type="project" value="UniProtKB-UniPathway"/>
</dbReference>
<comment type="function">
    <text evidence="6">Isomerase that catalyzes the conversion of deoxy-ribose 1-phosphate (dRib-1-P) and ribose 1-phosphate (Rib-1-P) to deoxy-ribose 5-phosphate (dRib-5-P) and ribose 5-phosphate (Rib-5-P), respectively.</text>
</comment>
<sequence length="403" mass="43629">MKRTVILMMDSLGIGSAPDAEKFGDVGANTLGHIAKQCENGEAGRGLMNVPNLSKLGLGHANAEATGIFPAGFDKDAEIIGAYGHAAEISSGKDTPSGHWEMAGVPVLFEWGYFSDLENSFPQELLDAIVEKAGLPGYLGNCHSSGTVILDALGEAHMKTGKPIFYTSADSVFQIACHEETYGLDNLLELCKTVRELLADYNIGRVIARPFVGSAKGDFQRTGNRHDYSIKPPATTVLEKLADSGGEVVSVGKIADIYAHCGITKKLKGTGLEQLWDVTLQAVKDAGDQTMVFTNFVDFDSSYGHRRDVKGYADAIEYFDTRLPELFEILNEDDLVIITADHGCDPTWPGSDHTREFVPVIAYGKSVEAGSLGKRDTFADIGQSIAEYFSIEKMEYGTSFLRC</sequence>
<feature type="binding site" evidence="6">
    <location>
        <position position="300"/>
    </location>
    <ligand>
        <name>Mn(2+)</name>
        <dbReference type="ChEBI" id="CHEBI:29035"/>
        <label>2</label>
    </ligand>
</feature>
<comment type="subcellular location">
    <subcellularLocation>
        <location evidence="6">Cytoplasm</location>
    </subcellularLocation>
</comment>